<organism evidence="2 3">
    <name type="scientific">Stylophora pistillata</name>
    <name type="common">Smooth cauliflower coral</name>
    <dbReference type="NCBI Taxonomy" id="50429"/>
    <lineage>
        <taxon>Eukaryota</taxon>
        <taxon>Metazoa</taxon>
        <taxon>Cnidaria</taxon>
        <taxon>Anthozoa</taxon>
        <taxon>Hexacorallia</taxon>
        <taxon>Scleractinia</taxon>
        <taxon>Astrocoeniina</taxon>
        <taxon>Pocilloporidae</taxon>
        <taxon>Stylophora</taxon>
    </lineage>
</organism>
<sequence length="365" mass="41493">MSEREIEGFVDTIGKKSCDIDPIPASILKECKSALLPILTNIVNMSPQSASMPTAVKEAAIKPKLKKDNQDSEDYSNFRPISNLKVITKIIEKAVSCQLSDHVRDNDLEESFQSVYKHFHSAETALLRVQNDVLLEIDNQKCVVMLLWDMSAAFDTVDHDLLLEPMEKRYGVKGNVLKWFRSYLQDRKQFVTIDGNKSKTKELRYGVPQGSVLGPILYLFYTSPIRDIIRRHGLNCHLYADDIQLYLPFKPNPAEQPSSIAKIEACVSEIDSLMVCNQLKLNREKTELLILSARHRPPPLVEYVDVSGERIQPSPSARNIGVIFDVHMSLDKHITSTCKACFFHLRNISKIRDFLSLADTEKLPY</sequence>
<dbReference type="GO" id="GO:0003964">
    <property type="term" value="F:RNA-directed DNA polymerase activity"/>
    <property type="evidence" value="ECO:0007669"/>
    <property type="project" value="UniProtKB-KW"/>
</dbReference>
<protein>
    <submittedName>
        <fullName evidence="2">Putative RNA-directed DNA polymerase from transposon BS</fullName>
    </submittedName>
</protein>
<keyword evidence="2" id="KW-0808">Transferase</keyword>
<evidence type="ECO:0000259" key="1">
    <source>
        <dbReference type="PROSITE" id="PS50878"/>
    </source>
</evidence>
<name>A0A2B4R5K8_STYPI</name>
<evidence type="ECO:0000313" key="3">
    <source>
        <dbReference type="Proteomes" id="UP000225706"/>
    </source>
</evidence>
<dbReference type="AlphaFoldDB" id="A0A2B4R5K8"/>
<dbReference type="InterPro" id="IPR043502">
    <property type="entry name" value="DNA/RNA_pol_sf"/>
</dbReference>
<accession>A0A2B4R5K8</accession>
<gene>
    <name evidence="2" type="primary">RTase</name>
    <name evidence="2" type="ORF">AWC38_SpisGene24653</name>
</gene>
<reference evidence="3" key="1">
    <citation type="journal article" date="2017" name="bioRxiv">
        <title>Comparative analysis of the genomes of Stylophora pistillata and Acropora digitifera provides evidence for extensive differences between species of corals.</title>
        <authorList>
            <person name="Voolstra C.R."/>
            <person name="Li Y."/>
            <person name="Liew Y.J."/>
            <person name="Baumgarten S."/>
            <person name="Zoccola D."/>
            <person name="Flot J.-F."/>
            <person name="Tambutte S."/>
            <person name="Allemand D."/>
            <person name="Aranda M."/>
        </authorList>
    </citation>
    <scope>NUCLEOTIDE SEQUENCE [LARGE SCALE GENOMIC DNA]</scope>
</reference>
<dbReference type="Pfam" id="PF00078">
    <property type="entry name" value="RVT_1"/>
    <property type="match status" value="1"/>
</dbReference>
<comment type="caution">
    <text evidence="2">The sequence shown here is derived from an EMBL/GenBank/DDBJ whole genome shotgun (WGS) entry which is preliminary data.</text>
</comment>
<dbReference type="CDD" id="cd01650">
    <property type="entry name" value="RT_nLTR_like"/>
    <property type="match status" value="1"/>
</dbReference>
<proteinExistence type="predicted"/>
<dbReference type="PROSITE" id="PS50878">
    <property type="entry name" value="RT_POL"/>
    <property type="match status" value="1"/>
</dbReference>
<dbReference type="InterPro" id="IPR000477">
    <property type="entry name" value="RT_dom"/>
</dbReference>
<dbReference type="STRING" id="50429.A0A2B4R5K8"/>
<dbReference type="Proteomes" id="UP000225706">
    <property type="component" value="Unassembled WGS sequence"/>
</dbReference>
<keyword evidence="2" id="KW-0548">Nucleotidyltransferase</keyword>
<dbReference type="SUPFAM" id="SSF56672">
    <property type="entry name" value="DNA/RNA polymerases"/>
    <property type="match status" value="1"/>
</dbReference>
<dbReference type="EMBL" id="LSMT01002236">
    <property type="protein sequence ID" value="PFX11565.1"/>
    <property type="molecule type" value="Genomic_DNA"/>
</dbReference>
<keyword evidence="2" id="KW-0695">RNA-directed DNA polymerase</keyword>
<feature type="domain" description="Reverse transcriptase" evidence="1">
    <location>
        <begin position="45"/>
        <end position="324"/>
    </location>
</feature>
<dbReference type="PANTHER" id="PTHR33332">
    <property type="entry name" value="REVERSE TRANSCRIPTASE DOMAIN-CONTAINING PROTEIN"/>
    <property type="match status" value="1"/>
</dbReference>
<keyword evidence="3" id="KW-1185">Reference proteome</keyword>
<evidence type="ECO:0000313" key="2">
    <source>
        <dbReference type="EMBL" id="PFX11565.1"/>
    </source>
</evidence>
<dbReference type="OrthoDB" id="6129079at2759"/>